<evidence type="ECO:0000313" key="2">
    <source>
        <dbReference type="Proteomes" id="UP001629432"/>
    </source>
</evidence>
<reference evidence="1 2" key="1">
    <citation type="journal article" date="2024" name="Chem. Sci.">
        <title>Discovery of megapolipeptins by genome mining of a Burkholderiales bacteria collection.</title>
        <authorList>
            <person name="Paulo B.S."/>
            <person name="Recchia M.J.J."/>
            <person name="Lee S."/>
            <person name="Fergusson C.H."/>
            <person name="Romanowski S.B."/>
            <person name="Hernandez A."/>
            <person name="Krull N."/>
            <person name="Liu D.Y."/>
            <person name="Cavanagh H."/>
            <person name="Bos A."/>
            <person name="Gray C.A."/>
            <person name="Murphy B.T."/>
            <person name="Linington R.G."/>
            <person name="Eustaquio A.S."/>
        </authorList>
    </citation>
    <scope>NUCLEOTIDE SEQUENCE [LARGE SCALE GENOMIC DNA]</scope>
    <source>
        <strain evidence="1 2">RL17-338-BIC-A</strain>
    </source>
</reference>
<evidence type="ECO:0000313" key="1">
    <source>
        <dbReference type="EMBL" id="MFM0642019.1"/>
    </source>
</evidence>
<dbReference type="RefSeq" id="WP_408241139.1">
    <property type="nucleotide sequence ID" value="NZ_JAQQCF010000054.1"/>
</dbReference>
<keyword evidence="2" id="KW-1185">Reference proteome</keyword>
<gene>
    <name evidence="1" type="ORF">PQQ63_35630</name>
</gene>
<proteinExistence type="predicted"/>
<name>A0ABW9E4Z6_9BURK</name>
<comment type="caution">
    <text evidence="1">The sequence shown here is derived from an EMBL/GenBank/DDBJ whole genome shotgun (WGS) entry which is preliminary data.</text>
</comment>
<accession>A0ABW9E4Z6</accession>
<sequence length="44" mass="4890">MRLEEAASGGARVVINLPALPMPMPMPWPWPLKTPMPQDAVHRV</sequence>
<dbReference type="EMBL" id="JAQQCF010000054">
    <property type="protein sequence ID" value="MFM0642019.1"/>
    <property type="molecule type" value="Genomic_DNA"/>
</dbReference>
<dbReference type="Proteomes" id="UP001629432">
    <property type="component" value="Unassembled WGS sequence"/>
</dbReference>
<organism evidence="1 2">
    <name type="scientific">Paraburkholderia metrosideri</name>
    <dbReference type="NCBI Taxonomy" id="580937"/>
    <lineage>
        <taxon>Bacteria</taxon>
        <taxon>Pseudomonadati</taxon>
        <taxon>Pseudomonadota</taxon>
        <taxon>Betaproteobacteria</taxon>
        <taxon>Burkholderiales</taxon>
        <taxon>Burkholderiaceae</taxon>
        <taxon>Paraburkholderia</taxon>
    </lineage>
</organism>
<protein>
    <submittedName>
        <fullName evidence="1">Uncharacterized protein</fullName>
    </submittedName>
</protein>